<keyword evidence="1" id="KW-0472">Membrane</keyword>
<evidence type="ECO:0000313" key="3">
    <source>
        <dbReference type="Proteomes" id="UP000704611"/>
    </source>
</evidence>
<dbReference type="RefSeq" id="WP_217667075.1">
    <property type="nucleotide sequence ID" value="NZ_JAHRID010000001.1"/>
</dbReference>
<comment type="caution">
    <text evidence="2">The sequence shown here is derived from an EMBL/GenBank/DDBJ whole genome shotgun (WGS) entry which is preliminary data.</text>
</comment>
<feature type="transmembrane region" description="Helical" evidence="1">
    <location>
        <begin position="12"/>
        <end position="33"/>
    </location>
</feature>
<dbReference type="EMBL" id="JAHRID010000001">
    <property type="protein sequence ID" value="MBV2128083.1"/>
    <property type="molecule type" value="Genomic_DNA"/>
</dbReference>
<accession>A0ABS6MGY4</accession>
<sequence>MSRFGDNIKNNPVTWIFTVVALVLLALIILWFWPEREQSETTSDLSSKSDFLQSSDRNGLNNSHSDNIDSNSAVKIDTSDYAQCQQFTREFRSTSVGWGYENHKEWDRYLLQGYSLDEITLAIEHFANSNFAARFRVEQLRKGTEISLTNQQLNEQLRQQFPELAGSGLSIQRAIPLPALAAFATMTAEEKQQVLSAQPLGVDDVAYFIHSGLPDDDIMMMLSHISDPAAMVSYERLEATSLLDFAVAASRPVLVKSLLQSGLLPSSDDYLGSSMEWALSRLSYADENAIQNAVEVVKLLKLYGATARFRVKSQAKIEGNFPRNYFQFTEQQILSILQDYQLDLTQIEQRQVFVLPEQHPLITSLEAQRDAFLTKQLSGEYPVQLIACERTLKSVNAQWQPESAHDVINRIEKLYNGSPELVISKLADIDPLLVDMYRERLDRLARPMTIISFPPEASALLQKGDIKQTIRYFEAQSYSDEVKRWLIPQLLGFNVEYYSEVRQSSLWLDDLQLSDLMLLRLGAEQVQALEHAGANLRGMDSRNKTLMHYAAEQSDVSLVSFLRSQGYPFSLDDQGQDPLHIVLRSDQLKLSKQKIESLVDVVMDYQPDIDAFHHSRMALIKLKYPQLYQSLIIRHPVLAVTAETPLPQVR</sequence>
<keyword evidence="1" id="KW-1133">Transmembrane helix</keyword>
<keyword evidence="1" id="KW-0812">Transmembrane</keyword>
<keyword evidence="3" id="KW-1185">Reference proteome</keyword>
<evidence type="ECO:0000256" key="1">
    <source>
        <dbReference type="SAM" id="Phobius"/>
    </source>
</evidence>
<reference evidence="2 3" key="1">
    <citation type="submission" date="2021-06" db="EMBL/GenBank/DDBJ databases">
        <title>Rheinheimera indica sp. nov., isolated from deep-sea sediment.</title>
        <authorList>
            <person name="Wang Z."/>
            <person name="Zhang X.-Y."/>
        </authorList>
    </citation>
    <scope>NUCLEOTIDE SEQUENCE [LARGE SCALE GENOMIC DNA]</scope>
    <source>
        <strain evidence="2 3">SM2107</strain>
    </source>
</reference>
<protein>
    <submittedName>
        <fullName evidence="2">Ankyrin repeat domain-containing protein</fullName>
    </submittedName>
</protein>
<organism evidence="2 3">
    <name type="scientific">Arsukibacterium indicum</name>
    <dbReference type="NCBI Taxonomy" id="2848612"/>
    <lineage>
        <taxon>Bacteria</taxon>
        <taxon>Pseudomonadati</taxon>
        <taxon>Pseudomonadota</taxon>
        <taxon>Gammaproteobacteria</taxon>
        <taxon>Chromatiales</taxon>
        <taxon>Chromatiaceae</taxon>
        <taxon>Arsukibacterium</taxon>
    </lineage>
</organism>
<evidence type="ECO:0000313" key="2">
    <source>
        <dbReference type="EMBL" id="MBV2128083.1"/>
    </source>
</evidence>
<gene>
    <name evidence="2" type="ORF">KQY15_03105</name>
</gene>
<proteinExistence type="predicted"/>
<dbReference type="Proteomes" id="UP000704611">
    <property type="component" value="Unassembled WGS sequence"/>
</dbReference>
<name>A0ABS6MGY4_9GAMM</name>